<evidence type="ECO:0000313" key="2">
    <source>
        <dbReference type="EMBL" id="OIS99243.1"/>
    </source>
</evidence>
<protein>
    <submittedName>
        <fullName evidence="2">Uncharacterized protein</fullName>
    </submittedName>
</protein>
<comment type="caution">
    <text evidence="2">The sequence shown here is derived from an EMBL/GenBank/DDBJ whole genome shotgun (WGS) entry which is preliminary data.</text>
</comment>
<feature type="compositionally biased region" description="Polar residues" evidence="1">
    <location>
        <begin position="97"/>
        <end position="121"/>
    </location>
</feature>
<gene>
    <name evidence="2" type="ORF">A4A49_19465</name>
</gene>
<dbReference type="EMBL" id="MJEQ01037190">
    <property type="protein sequence ID" value="OIS99243.1"/>
    <property type="molecule type" value="Genomic_DNA"/>
</dbReference>
<proteinExistence type="predicted"/>
<evidence type="ECO:0000256" key="1">
    <source>
        <dbReference type="SAM" id="MobiDB-lite"/>
    </source>
</evidence>
<feature type="compositionally biased region" description="Polar residues" evidence="1">
    <location>
        <begin position="55"/>
        <end position="67"/>
    </location>
</feature>
<sequence length="140" mass="15611">MDDVFFTAWWRKAHEILNTEVPWPEHIPQPQEPNYRERLRQGIGIHIPDFPQIPEEQSASDSLVQGQSSTSSDTDTNLQTEPTPDAPTDDSSRPVEPNTSDEGTSNQSRNIQTEATPNAPTDDSLRPMPRTSDAGPNEDC</sequence>
<accession>A0A1J6I417</accession>
<organism evidence="2 3">
    <name type="scientific">Nicotiana attenuata</name>
    <name type="common">Coyote tobacco</name>
    <dbReference type="NCBI Taxonomy" id="49451"/>
    <lineage>
        <taxon>Eukaryota</taxon>
        <taxon>Viridiplantae</taxon>
        <taxon>Streptophyta</taxon>
        <taxon>Embryophyta</taxon>
        <taxon>Tracheophyta</taxon>
        <taxon>Spermatophyta</taxon>
        <taxon>Magnoliopsida</taxon>
        <taxon>eudicotyledons</taxon>
        <taxon>Gunneridae</taxon>
        <taxon>Pentapetalae</taxon>
        <taxon>asterids</taxon>
        <taxon>lamiids</taxon>
        <taxon>Solanales</taxon>
        <taxon>Solanaceae</taxon>
        <taxon>Nicotianoideae</taxon>
        <taxon>Nicotianeae</taxon>
        <taxon>Nicotiana</taxon>
    </lineage>
</organism>
<dbReference type="Proteomes" id="UP000187609">
    <property type="component" value="Unassembled WGS sequence"/>
</dbReference>
<feature type="region of interest" description="Disordered" evidence="1">
    <location>
        <begin position="24"/>
        <end position="140"/>
    </location>
</feature>
<evidence type="ECO:0000313" key="3">
    <source>
        <dbReference type="Proteomes" id="UP000187609"/>
    </source>
</evidence>
<keyword evidence="3" id="KW-1185">Reference proteome</keyword>
<reference evidence="2" key="1">
    <citation type="submission" date="2016-11" db="EMBL/GenBank/DDBJ databases">
        <title>The genome of Nicotiana attenuata.</title>
        <authorList>
            <person name="Xu S."/>
            <person name="Brockmoeller T."/>
            <person name="Gaquerel E."/>
            <person name="Navarro A."/>
            <person name="Kuhl H."/>
            <person name="Gase K."/>
            <person name="Ling Z."/>
            <person name="Zhou W."/>
            <person name="Kreitzer C."/>
            <person name="Stanke M."/>
            <person name="Tang H."/>
            <person name="Lyons E."/>
            <person name="Pandey P."/>
            <person name="Pandey S.P."/>
            <person name="Timmermann B."/>
            <person name="Baldwin I.T."/>
        </authorList>
    </citation>
    <scope>NUCLEOTIDE SEQUENCE [LARGE SCALE GENOMIC DNA]</scope>
    <source>
        <strain evidence="2">UT</strain>
    </source>
</reference>
<dbReference type="Gramene" id="OIS99243">
    <property type="protein sequence ID" value="OIS99243"/>
    <property type="gene ID" value="A4A49_19465"/>
</dbReference>
<name>A0A1J6I417_NICAT</name>
<dbReference type="AlphaFoldDB" id="A0A1J6I417"/>